<dbReference type="PROSITE" id="PS50174">
    <property type="entry name" value="G_PATCH"/>
    <property type="match status" value="1"/>
</dbReference>
<proteinExistence type="inferred from homology"/>
<dbReference type="GO" id="GO:0000398">
    <property type="term" value="P:mRNA splicing, via spliceosome"/>
    <property type="evidence" value="ECO:0007669"/>
    <property type="project" value="UniProtKB-UniRule"/>
</dbReference>
<comment type="caution">
    <text evidence="7">The sequence shown here is derived from an EMBL/GenBank/DDBJ whole genome shotgun (WGS) entry which is preliminary data.</text>
</comment>
<evidence type="ECO:0000256" key="2">
    <source>
        <dbReference type="ARBA" id="ARBA00008576"/>
    </source>
</evidence>
<protein>
    <recommendedName>
        <fullName evidence="4">Pre-mRNA-splicing factor</fullName>
    </recommendedName>
</protein>
<feature type="compositionally biased region" description="Basic and acidic residues" evidence="5">
    <location>
        <begin position="410"/>
        <end position="443"/>
    </location>
</feature>
<reference evidence="7 8" key="1">
    <citation type="submission" date="2017-03" db="EMBL/GenBank/DDBJ databases">
        <title>Genomes of endolithic fungi from Antarctica.</title>
        <authorList>
            <person name="Coleine C."/>
            <person name="Masonjones S."/>
            <person name="Stajich J.E."/>
        </authorList>
    </citation>
    <scope>NUCLEOTIDE SEQUENCE [LARGE SCALE GENOMIC DNA]</scope>
    <source>
        <strain evidence="7 8">CCFEE 5184</strain>
    </source>
</reference>
<evidence type="ECO:0000259" key="6">
    <source>
        <dbReference type="PROSITE" id="PS50174"/>
    </source>
</evidence>
<feature type="compositionally biased region" description="Basic and acidic residues" evidence="5">
    <location>
        <begin position="128"/>
        <end position="137"/>
    </location>
</feature>
<feature type="region of interest" description="Disordered" evidence="5">
    <location>
        <begin position="1"/>
        <end position="44"/>
    </location>
</feature>
<feature type="compositionally biased region" description="Basic and acidic residues" evidence="5">
    <location>
        <begin position="313"/>
        <end position="401"/>
    </location>
</feature>
<organism evidence="7 8">
    <name type="scientific">Friedmanniomyces simplex</name>
    <dbReference type="NCBI Taxonomy" id="329884"/>
    <lineage>
        <taxon>Eukaryota</taxon>
        <taxon>Fungi</taxon>
        <taxon>Dikarya</taxon>
        <taxon>Ascomycota</taxon>
        <taxon>Pezizomycotina</taxon>
        <taxon>Dothideomycetes</taxon>
        <taxon>Dothideomycetidae</taxon>
        <taxon>Mycosphaerellales</taxon>
        <taxon>Teratosphaeriaceae</taxon>
        <taxon>Friedmanniomyces</taxon>
    </lineage>
</organism>
<dbReference type="OrthoDB" id="5577072at2759"/>
<feature type="region of interest" description="Disordered" evidence="5">
    <location>
        <begin position="76"/>
        <end position="173"/>
    </location>
</feature>
<evidence type="ECO:0000256" key="4">
    <source>
        <dbReference type="RuleBase" id="RU369096"/>
    </source>
</evidence>
<evidence type="ECO:0000313" key="7">
    <source>
        <dbReference type="EMBL" id="TKA76181.1"/>
    </source>
</evidence>
<dbReference type="STRING" id="329884.A0A4U0XIP4"/>
<keyword evidence="4" id="KW-0507">mRNA processing</keyword>
<dbReference type="InterPro" id="IPR026822">
    <property type="entry name" value="Spp2/MOS2_G-patch"/>
</dbReference>
<evidence type="ECO:0000256" key="5">
    <source>
        <dbReference type="SAM" id="MobiDB-lite"/>
    </source>
</evidence>
<dbReference type="GO" id="GO:0005681">
    <property type="term" value="C:spliceosomal complex"/>
    <property type="evidence" value="ECO:0007669"/>
    <property type="project" value="UniProtKB-UniRule"/>
</dbReference>
<dbReference type="PANTHER" id="PTHR15818">
    <property type="entry name" value="G PATCH AND KOW-CONTAINING"/>
    <property type="match status" value="1"/>
</dbReference>
<gene>
    <name evidence="7" type="ORF">B0A55_03069</name>
</gene>
<comment type="subcellular location">
    <subcellularLocation>
        <location evidence="1 4">Nucleus</location>
    </subcellularLocation>
</comment>
<keyword evidence="4" id="KW-0508">mRNA splicing</keyword>
<comment type="similarity">
    <text evidence="2 4">Belongs to the SPP2 family.</text>
</comment>
<evidence type="ECO:0000313" key="8">
    <source>
        <dbReference type="Proteomes" id="UP000309340"/>
    </source>
</evidence>
<feature type="region of interest" description="Disordered" evidence="5">
    <location>
        <begin position="293"/>
        <end position="443"/>
    </location>
</feature>
<dbReference type="EMBL" id="NAJQ01000171">
    <property type="protein sequence ID" value="TKA76181.1"/>
    <property type="molecule type" value="Genomic_DNA"/>
</dbReference>
<accession>A0A4U0XIP4</accession>
<sequence length="443" mass="50735">MPDKISLALTGAKARPPPRSTNGTKRSHAALREDDDEDHHDSGRAQTVSHFDKAAGGAIDEANKDQEQGPLVITAQANRDWKEAQGGRRKRQRHCLPERGSQAQNVSAQAAREADLEAAKPGFGLNVTKREDGRGEAEDLAGSNGHDDDVVQTEGTQRHPIDPNGETSVQPKTDEERALDALLGKTPKSQRVLPAATVTEEEAFDRDYHSAPDMATLEDYARVPVEQFGAALLRGMGWKEGQGIGSQKGVKVVKTKVPERRPALLGIGAKEEAAVAQEMGVWGKAAKRGAEVKVYNPVLLRDKKTGETYTEEEAQRRKEREEKREYEEEFERKEREREKMERRRKEDRGEEGRERDRGSDRRRHREENNYDSRRDRGDGDRRHDKHRTRDEDRDGEAYRRKEKDRRRRERDRDDSDYDRDRSHRHDSGREKHRDGDRGRDRRR</sequence>
<dbReference type="PANTHER" id="PTHR15818:SF2">
    <property type="entry name" value="G-PATCH DOMAIN AND KOW MOTIFS-CONTAINING PROTEIN"/>
    <property type="match status" value="1"/>
</dbReference>
<keyword evidence="8" id="KW-1185">Reference proteome</keyword>
<feature type="domain" description="G-patch" evidence="6">
    <location>
        <begin position="225"/>
        <end position="272"/>
    </location>
</feature>
<dbReference type="InterPro" id="IPR045166">
    <property type="entry name" value="Spp2-like"/>
</dbReference>
<dbReference type="GO" id="GO:0003676">
    <property type="term" value="F:nucleic acid binding"/>
    <property type="evidence" value="ECO:0007669"/>
    <property type="project" value="InterPro"/>
</dbReference>
<dbReference type="Pfam" id="PF12656">
    <property type="entry name" value="G-patch_2"/>
    <property type="match status" value="1"/>
</dbReference>
<dbReference type="AlphaFoldDB" id="A0A4U0XIP4"/>
<dbReference type="SMART" id="SM00443">
    <property type="entry name" value="G_patch"/>
    <property type="match status" value="1"/>
</dbReference>
<dbReference type="InterPro" id="IPR000467">
    <property type="entry name" value="G_patch_dom"/>
</dbReference>
<evidence type="ECO:0000256" key="1">
    <source>
        <dbReference type="ARBA" id="ARBA00004123"/>
    </source>
</evidence>
<dbReference type="Proteomes" id="UP000309340">
    <property type="component" value="Unassembled WGS sequence"/>
</dbReference>
<keyword evidence="3 4" id="KW-0539">Nucleus</keyword>
<evidence type="ECO:0000256" key="3">
    <source>
        <dbReference type="ARBA" id="ARBA00023242"/>
    </source>
</evidence>
<name>A0A4U0XIP4_9PEZI</name>
<comment type="function">
    <text evidence="4">Involved in spliceosome maturation and the first step of pre-mRNA splicing.</text>
</comment>
<keyword evidence="4" id="KW-0747">Spliceosome</keyword>